<feature type="chain" id="PRO_5047066057" evidence="1">
    <location>
        <begin position="22"/>
        <end position="92"/>
    </location>
</feature>
<evidence type="ECO:0000313" key="2">
    <source>
        <dbReference type="EMBL" id="MFB5944732.1"/>
    </source>
</evidence>
<evidence type="ECO:0000313" key="3">
    <source>
        <dbReference type="Proteomes" id="UP001580928"/>
    </source>
</evidence>
<proteinExistence type="predicted"/>
<reference evidence="2 3" key="1">
    <citation type="submission" date="2024-04" db="EMBL/GenBank/DDBJ databases">
        <title>Albibacterium profundi sp. nov., isolated from sediment of the Challenger Deep of Mariana Trench.</title>
        <authorList>
            <person name="Wang Y."/>
        </authorList>
    </citation>
    <scope>NUCLEOTIDE SEQUENCE [LARGE SCALE GENOMIC DNA]</scope>
    <source>
        <strain evidence="2 3">RHL897</strain>
    </source>
</reference>
<evidence type="ECO:0000256" key="1">
    <source>
        <dbReference type="SAM" id="SignalP"/>
    </source>
</evidence>
<accession>A0ABV5CB02</accession>
<organism evidence="2 3">
    <name type="scientific">Albibacterium profundi</name>
    <dbReference type="NCBI Taxonomy" id="3134906"/>
    <lineage>
        <taxon>Bacteria</taxon>
        <taxon>Pseudomonadati</taxon>
        <taxon>Bacteroidota</taxon>
        <taxon>Sphingobacteriia</taxon>
        <taxon>Sphingobacteriales</taxon>
        <taxon>Sphingobacteriaceae</taxon>
        <taxon>Albibacterium</taxon>
    </lineage>
</organism>
<keyword evidence="1" id="KW-0732">Signal</keyword>
<dbReference type="Proteomes" id="UP001580928">
    <property type="component" value="Unassembled WGS sequence"/>
</dbReference>
<dbReference type="RefSeq" id="WP_375556293.1">
    <property type="nucleotide sequence ID" value="NZ_JBBVGT010000002.1"/>
</dbReference>
<dbReference type="Gene3D" id="2.170.130.10">
    <property type="entry name" value="TonB-dependent receptor, plug domain"/>
    <property type="match status" value="1"/>
</dbReference>
<keyword evidence="3" id="KW-1185">Reference proteome</keyword>
<protein>
    <submittedName>
        <fullName evidence="2">Uncharacterized protein</fullName>
    </submittedName>
</protein>
<dbReference type="SUPFAM" id="SSF56935">
    <property type="entry name" value="Porins"/>
    <property type="match status" value="1"/>
</dbReference>
<comment type="caution">
    <text evidence="2">The sequence shown here is derived from an EMBL/GenBank/DDBJ whole genome shotgun (WGS) entry which is preliminary data.</text>
</comment>
<sequence length="92" mass="10519">MKHTYYMLILFCVCVAVESQAQNIGLTDTIKSNALDEVVVTGQFAPQSLRKSVYRVRLITNEEIRLRASTSVENVLSNQLGVRYIYPYDLIF</sequence>
<gene>
    <name evidence="2" type="ORF">WKR92_02685</name>
</gene>
<dbReference type="InterPro" id="IPR037066">
    <property type="entry name" value="Plug_dom_sf"/>
</dbReference>
<feature type="signal peptide" evidence="1">
    <location>
        <begin position="1"/>
        <end position="21"/>
    </location>
</feature>
<dbReference type="EMBL" id="JBBVGT010000002">
    <property type="protein sequence ID" value="MFB5944732.1"/>
    <property type="molecule type" value="Genomic_DNA"/>
</dbReference>
<name>A0ABV5CB02_9SPHI</name>